<evidence type="ECO:0008006" key="4">
    <source>
        <dbReference type="Google" id="ProtNLM"/>
    </source>
</evidence>
<dbReference type="KEGG" id="smur:BWP33_09335"/>
<comment type="caution">
    <text evidence="2">The sequence shown here is derived from an EMBL/GenBank/DDBJ whole genome shotgun (WGS) entry which is preliminary data.</text>
</comment>
<name>V9HDI8_9NEIS</name>
<dbReference type="AlphaFoldDB" id="V9HDI8"/>
<proteinExistence type="predicted"/>
<dbReference type="EMBL" id="ADCY02000015">
    <property type="protein sequence ID" value="EFG31522.2"/>
    <property type="molecule type" value="Genomic_DNA"/>
</dbReference>
<reference evidence="2 3" key="2">
    <citation type="submission" date="2011-10" db="EMBL/GenBank/DDBJ databases">
        <title>The Genome Sequence of Simonsiella muelleri ATCC 29453.</title>
        <authorList>
            <consortium name="The Broad Institute Genome Sequencing Platform"/>
            <consortium name="The Broad Institute Genome Sequencing Center for Infectious Disease"/>
            <person name="Earl A."/>
            <person name="Ward D."/>
            <person name="Feldgarden M."/>
            <person name="Gevers D."/>
            <person name="Izard J."/>
            <person name="Baranova O.V."/>
            <person name="Blanton J.M."/>
            <person name="Tanner A.C."/>
            <person name="Dewhirst F."/>
            <person name="Young S.K."/>
            <person name="Zeng Q."/>
            <person name="Gargeya S."/>
            <person name="Fitzgerald M."/>
            <person name="Haas B."/>
            <person name="Abouelleil A."/>
            <person name="Alvarado L."/>
            <person name="Arachchi H.M."/>
            <person name="Berlin A."/>
            <person name="Brown A."/>
            <person name="Chapman S.B."/>
            <person name="Chen Z."/>
            <person name="Dunbar C."/>
            <person name="Freedman E."/>
            <person name="Gearin G."/>
            <person name="Goldberg J."/>
            <person name="Griggs A."/>
            <person name="Gujja S."/>
            <person name="Heiman D."/>
            <person name="Howarth C."/>
            <person name="Larson L."/>
            <person name="Lui A."/>
            <person name="MacDonald P.J.P."/>
            <person name="Montmayeur A."/>
            <person name="Murphy C."/>
            <person name="Neiman D."/>
            <person name="Pearson M."/>
            <person name="Priest M."/>
            <person name="Roberts A."/>
            <person name="Saif S."/>
            <person name="Shea T."/>
            <person name="Shenoy N."/>
            <person name="Sisk P."/>
            <person name="Stolte C."/>
            <person name="Sykes S."/>
            <person name="Wortman J."/>
            <person name="Nusbaum C."/>
            <person name="Birren B."/>
        </authorList>
    </citation>
    <scope>NUCLEOTIDE SEQUENCE [LARGE SCALE GENOMIC DNA]</scope>
    <source>
        <strain evidence="2 3">ATCC 29453</strain>
    </source>
</reference>
<organism evidence="2 3">
    <name type="scientific">Simonsiella muelleri ATCC 29453</name>
    <dbReference type="NCBI Taxonomy" id="641147"/>
    <lineage>
        <taxon>Bacteria</taxon>
        <taxon>Pseudomonadati</taxon>
        <taxon>Pseudomonadota</taxon>
        <taxon>Betaproteobacteria</taxon>
        <taxon>Neisseriales</taxon>
        <taxon>Neisseriaceae</taxon>
        <taxon>Simonsiella</taxon>
    </lineage>
</organism>
<dbReference type="InterPro" id="IPR008620">
    <property type="entry name" value="FixH"/>
</dbReference>
<keyword evidence="1" id="KW-0472">Membrane</keyword>
<keyword evidence="1" id="KW-1133">Transmembrane helix</keyword>
<evidence type="ECO:0000313" key="2">
    <source>
        <dbReference type="EMBL" id="EFG31522.2"/>
    </source>
</evidence>
<dbReference type="STRING" id="641147.HMPREF9021_00792"/>
<evidence type="ECO:0000256" key="1">
    <source>
        <dbReference type="SAM" id="Phobius"/>
    </source>
</evidence>
<sequence>MQENLNSSKKYDDNAPFYRQPIFWMLMSGPIIVIIAAFASFGLAKSHAQDMVTDDYYKDGKHINLQLDRDQHAIDRDISAQIMFNPENTAAKVFINGKFEPKDGVNLLLMHPSRQTEDRKIVLQALGEHEFNATFDALPKAVHWYVRLEDGKGVWRIEQKWLPSQGNALMIKASLPTNSSALAPTP</sequence>
<evidence type="ECO:0000313" key="3">
    <source>
        <dbReference type="Proteomes" id="UP000017813"/>
    </source>
</evidence>
<protein>
    <recommendedName>
        <fullName evidence="4">Nitrogen fixation protein FixH</fullName>
    </recommendedName>
</protein>
<dbReference type="eggNOG" id="COG3198">
    <property type="taxonomic scope" value="Bacteria"/>
</dbReference>
<accession>V9HDI8</accession>
<keyword evidence="3" id="KW-1185">Reference proteome</keyword>
<keyword evidence="1" id="KW-0812">Transmembrane</keyword>
<dbReference type="RefSeq" id="WP_002641574.1">
    <property type="nucleotide sequence ID" value="NZ_CP019448.1"/>
</dbReference>
<reference evidence="2 3" key="1">
    <citation type="submission" date="2010-03" db="EMBL/GenBank/DDBJ databases">
        <authorList>
            <consortium name="The Broad Institute Genome Sequencing Platform"/>
            <person name="Ward D."/>
            <person name="Earl A."/>
            <person name="Feldgarden M."/>
            <person name="Gevers D."/>
            <person name="Young S."/>
            <person name="Zeng Q."/>
            <person name="Koehrsen M."/>
            <person name="Alvarado L."/>
            <person name="Berlin A.M."/>
            <person name="Borenstein D."/>
            <person name="Chapman S.B."/>
            <person name="Chen Z."/>
            <person name="Engels R."/>
            <person name="Freedman E."/>
            <person name="Gellesch M."/>
            <person name="Goldberg J."/>
            <person name="Griggs A."/>
            <person name="Gujja S."/>
            <person name="Heilman E.R."/>
            <person name="Heiman D.I."/>
            <person name="Hepburn T.A."/>
            <person name="Howarth C."/>
            <person name="Jen D."/>
            <person name="Larson L."/>
            <person name="Mehta T."/>
            <person name="Park D."/>
            <person name="Pearson M."/>
            <person name="Richards J."/>
            <person name="Roberts A."/>
            <person name="Saif S."/>
            <person name="Shea T.D."/>
            <person name="Shenoy N."/>
            <person name="Sisk P."/>
            <person name="Stolte C."/>
            <person name="Sykes S.N."/>
            <person name="Walk T."/>
            <person name="White J."/>
            <person name="Yandava C."/>
            <person name="Izard J."/>
            <person name="Baranova O.V."/>
            <person name="Blanton J.M."/>
            <person name="Tanner A.C."/>
            <person name="Dewhirst F."/>
            <person name="Haas B."/>
            <person name="Nusbaum C."/>
            <person name="Birren B."/>
        </authorList>
    </citation>
    <scope>NUCLEOTIDE SEQUENCE [LARGE SCALE GENOMIC DNA]</scope>
    <source>
        <strain evidence="2 3">ATCC 29453</strain>
    </source>
</reference>
<dbReference type="Proteomes" id="UP000017813">
    <property type="component" value="Unassembled WGS sequence"/>
</dbReference>
<gene>
    <name evidence="2" type="ORF">HMPREF9021_00792</name>
</gene>
<feature type="transmembrane region" description="Helical" evidence="1">
    <location>
        <begin position="22"/>
        <end position="44"/>
    </location>
</feature>
<dbReference type="HOGENOM" id="CLU_100979_2_0_4"/>
<dbReference type="OrthoDB" id="5295180at2"/>
<dbReference type="Pfam" id="PF05751">
    <property type="entry name" value="FixH"/>
    <property type="match status" value="1"/>
</dbReference>